<evidence type="ECO:0000259" key="2">
    <source>
        <dbReference type="PROSITE" id="PS50882"/>
    </source>
</evidence>
<sequence>MDPVTMQDPEVMADTAEAIHTVDITKVADDSIKAVSTISVSNDSVDDVTRETTTQSNESLEDRLQGLLQDDIDLRLWLQHTGYFDPLHRERVLEGFRKLAAIDEERQKLIVDLQSSTNGIFHVPSAPSPPAFIPSTLAPAPGPVTLPYKPAQATPPSFASMTSYSGACSVQGDSSARSEDQGTTVEPHLPMAKIKSKCSARSRRMSASSSTGESSRYFLVKSYNSANVYMSQRDGLWVTQAKNSGVLTRAFKESKNVYLFFSINKSHCFQGYARITSAPDATIPKPAWIEHVTLSSVSQPFRIEWLNTSVTNFDDVGEVKNPWNEWRSVVVGRDGQEYPPEVGRKVMGILDGTDVQNKPDAPPAPLLRLTPRSKPDHDRDDSTELDDDIPSWRKKRAAHAAAVAAQKHTEQESESEDLIDFAAQLCRCVDTKKTSVTG</sequence>
<dbReference type="Pfam" id="PF04146">
    <property type="entry name" value="YTH"/>
    <property type="match status" value="1"/>
</dbReference>
<dbReference type="OrthoDB" id="6103986at2759"/>
<dbReference type="Gene3D" id="3.10.590.10">
    <property type="entry name" value="ph1033 like domains"/>
    <property type="match status" value="1"/>
</dbReference>
<feature type="domain" description="YTH" evidence="2">
    <location>
        <begin position="215"/>
        <end position="350"/>
    </location>
</feature>
<dbReference type="PANTHER" id="PTHR12357:SF3">
    <property type="entry name" value="YTH DOMAIN-CONTAINING PROTEIN 1"/>
    <property type="match status" value="1"/>
</dbReference>
<dbReference type="InterPro" id="IPR045168">
    <property type="entry name" value="YTH_prot"/>
</dbReference>
<keyword evidence="4" id="KW-1185">Reference proteome</keyword>
<dbReference type="InterPro" id="IPR007275">
    <property type="entry name" value="YTH_domain"/>
</dbReference>
<dbReference type="GO" id="GO:0003729">
    <property type="term" value="F:mRNA binding"/>
    <property type="evidence" value="ECO:0007669"/>
    <property type="project" value="TreeGrafter"/>
</dbReference>
<reference evidence="3 4" key="1">
    <citation type="journal article" date="2014" name="Genome Biol. Evol.">
        <title>Comparative genomics and transcriptomics analyses reveal divergent lifestyle features of nematode endoparasitic fungus Hirsutella minnesotensis.</title>
        <authorList>
            <person name="Lai Y."/>
            <person name="Liu K."/>
            <person name="Zhang X."/>
            <person name="Zhang X."/>
            <person name="Li K."/>
            <person name="Wang N."/>
            <person name="Shu C."/>
            <person name="Wu Y."/>
            <person name="Wang C."/>
            <person name="Bushley K.E."/>
            <person name="Xiang M."/>
            <person name="Liu X."/>
        </authorList>
    </citation>
    <scope>NUCLEOTIDE SEQUENCE [LARGE SCALE GENOMIC DNA]</scope>
    <source>
        <strain evidence="3 4">3608</strain>
    </source>
</reference>
<dbReference type="Proteomes" id="UP000054481">
    <property type="component" value="Unassembled WGS sequence"/>
</dbReference>
<dbReference type="GO" id="GO:0000398">
    <property type="term" value="P:mRNA splicing, via spliceosome"/>
    <property type="evidence" value="ECO:0007669"/>
    <property type="project" value="TreeGrafter"/>
</dbReference>
<organism evidence="3 4">
    <name type="scientific">Hirsutella minnesotensis 3608</name>
    <dbReference type="NCBI Taxonomy" id="1043627"/>
    <lineage>
        <taxon>Eukaryota</taxon>
        <taxon>Fungi</taxon>
        <taxon>Dikarya</taxon>
        <taxon>Ascomycota</taxon>
        <taxon>Pezizomycotina</taxon>
        <taxon>Sordariomycetes</taxon>
        <taxon>Hypocreomycetidae</taxon>
        <taxon>Hypocreales</taxon>
        <taxon>Ophiocordycipitaceae</taxon>
        <taxon>Hirsutella</taxon>
    </lineage>
</organism>
<evidence type="ECO:0000313" key="4">
    <source>
        <dbReference type="Proteomes" id="UP000054481"/>
    </source>
</evidence>
<dbReference type="EMBL" id="KQ030597">
    <property type="protein sequence ID" value="KJZ70987.1"/>
    <property type="molecule type" value="Genomic_DNA"/>
</dbReference>
<name>A0A0F7ZXM6_9HYPO</name>
<dbReference type="GO" id="GO:0000381">
    <property type="term" value="P:regulation of alternative mRNA splicing, via spliceosome"/>
    <property type="evidence" value="ECO:0007669"/>
    <property type="project" value="TreeGrafter"/>
</dbReference>
<dbReference type="AlphaFoldDB" id="A0A0F7ZXM6"/>
<proteinExistence type="predicted"/>
<dbReference type="GO" id="GO:0005654">
    <property type="term" value="C:nucleoplasm"/>
    <property type="evidence" value="ECO:0007669"/>
    <property type="project" value="TreeGrafter"/>
</dbReference>
<dbReference type="PROSITE" id="PS50882">
    <property type="entry name" value="YTH"/>
    <property type="match status" value="1"/>
</dbReference>
<dbReference type="PANTHER" id="PTHR12357">
    <property type="entry name" value="YTH YT521-B HOMOLOGY DOMAIN-CONTAINING"/>
    <property type="match status" value="1"/>
</dbReference>
<evidence type="ECO:0000313" key="3">
    <source>
        <dbReference type="EMBL" id="KJZ70987.1"/>
    </source>
</evidence>
<dbReference type="CDD" id="cd21134">
    <property type="entry name" value="YTH"/>
    <property type="match status" value="1"/>
</dbReference>
<feature type="region of interest" description="Disordered" evidence="1">
    <location>
        <begin position="354"/>
        <end position="392"/>
    </location>
</feature>
<evidence type="ECO:0000256" key="1">
    <source>
        <dbReference type="SAM" id="MobiDB-lite"/>
    </source>
</evidence>
<accession>A0A0F7ZXM6</accession>
<protein>
    <recommendedName>
        <fullName evidence="2">YTH domain-containing protein</fullName>
    </recommendedName>
</protein>
<gene>
    <name evidence="3" type="ORF">HIM_09642</name>
</gene>
<dbReference type="GO" id="GO:1990247">
    <property type="term" value="F:N6-methyladenosine-containing RNA reader activity"/>
    <property type="evidence" value="ECO:0007669"/>
    <property type="project" value="TreeGrafter"/>
</dbReference>
<feature type="compositionally biased region" description="Basic and acidic residues" evidence="1">
    <location>
        <begin position="373"/>
        <end position="382"/>
    </location>
</feature>